<evidence type="ECO:0000259" key="33">
    <source>
        <dbReference type="PROSITE" id="PS51039"/>
    </source>
</evidence>
<dbReference type="Gene3D" id="4.10.1110.10">
    <property type="entry name" value="AN1-like Zinc finger"/>
    <property type="match status" value="1"/>
</dbReference>
<evidence type="ECO:0000313" key="36">
    <source>
        <dbReference type="Proteomes" id="UP000700334"/>
    </source>
</evidence>
<keyword evidence="7" id="KW-0963">Cytoplasm</keyword>
<keyword evidence="16" id="KW-0694">RNA-binding</keyword>
<comment type="subcellular location">
    <subcellularLocation>
        <location evidence="2">Cell projection</location>
        <location evidence="2">Axon</location>
    </subcellularLocation>
    <subcellularLocation>
        <location evidence="3">Cytoplasm</location>
    </subcellularLocation>
    <subcellularLocation>
        <location evidence="1">Nucleus</location>
    </subcellularLocation>
</comment>
<dbReference type="PROSITE" id="PS51061">
    <property type="entry name" value="R3H"/>
    <property type="match status" value="1"/>
</dbReference>
<keyword evidence="11 31" id="KW-0863">Zinc-finger</keyword>
<dbReference type="InterPro" id="IPR050534">
    <property type="entry name" value="Coronavir_polyprotein_1ab"/>
</dbReference>
<keyword evidence="19 35" id="KW-0238">DNA-binding</keyword>
<comment type="catalytic activity">
    <reaction evidence="25">
        <text>ATP + H2O = ADP + phosphate + H(+)</text>
        <dbReference type="Rhea" id="RHEA:13065"/>
        <dbReference type="ChEBI" id="CHEBI:15377"/>
        <dbReference type="ChEBI" id="CHEBI:15378"/>
        <dbReference type="ChEBI" id="CHEBI:30616"/>
        <dbReference type="ChEBI" id="CHEBI:43474"/>
        <dbReference type="ChEBI" id="CHEBI:456216"/>
        <dbReference type="EC" id="3.6.4.12"/>
    </reaction>
    <physiologicalReaction direction="left-to-right" evidence="25">
        <dbReference type="Rhea" id="RHEA:13066"/>
    </physiologicalReaction>
</comment>
<dbReference type="InterPro" id="IPR041677">
    <property type="entry name" value="DNA2/NAM7_AAA_11"/>
</dbReference>
<evidence type="ECO:0000256" key="32">
    <source>
        <dbReference type="SAM" id="MobiDB-lite"/>
    </source>
</evidence>
<dbReference type="FunFam" id="3.30.1370.50:FF:000002">
    <property type="entry name" value="Immunoglobulin mu DNA-binding protein 2"/>
    <property type="match status" value="1"/>
</dbReference>
<dbReference type="GO" id="GO:0016787">
    <property type="term" value="F:hydrolase activity"/>
    <property type="evidence" value="ECO:0007669"/>
    <property type="project" value="UniProtKB-KW"/>
</dbReference>
<evidence type="ECO:0000259" key="34">
    <source>
        <dbReference type="PROSITE" id="PS51061"/>
    </source>
</evidence>
<evidence type="ECO:0000256" key="12">
    <source>
        <dbReference type="ARBA" id="ARBA00022801"/>
    </source>
</evidence>
<dbReference type="InterPro" id="IPR035896">
    <property type="entry name" value="AN1-like_Znf"/>
</dbReference>
<keyword evidence="20" id="KW-0010">Activator</keyword>
<dbReference type="CDD" id="cd18044">
    <property type="entry name" value="DEXXQc_SMUBP2"/>
    <property type="match status" value="1"/>
</dbReference>
<sequence>MLRQHEDTSRPKVVGRAKAAMAAAIFSRPQPEADGAEAETERTLCADAPGPAGNTARASQSDLGASGPRPPAAMDSAAVESFVAKQLELLELEKDAEVEERKSWQEHLSLKELQSRGVCLLKLQVSSQRTGLYGRLLVTLEPRRCVAAALLPSHSFTPGDIVGLYEAGEGGQLATGVLTRVTPKSVTVAFDESRDLQLSADREGPYRLLKLASDVTYQRLKRALVALRKQRPGPAAPLVEVLFGVSAPSPARDMGENFLFSFLAALTLEAPLTFANASLDASQQDAVSFALSQKELAIIHGPPGTGKTTAVVEVIQQAVKQGLKVLCCAPSNVAVDNLVERLARTRLRLLRLGHPARLLESTQQHSLDAVLARSDGARIVADIRKDVDQALAQSKKSQDKGERGGLRDEVRQLRKELKEREEAATLQSLRSADVVLATNTGASSDGPLRLLPDGSFDVVVIDECAQALEASCWIPLLKAGKCVLAGDHKQLPPTTTSRKAGQAGLARSLMERLAEERGAGAVRTLTVQYRMHRAIMQWASEALYGGQLSAHPSVAEHLLRDLPGVAATEETGTPLLLVDTAGCGLFEMDQEDEQSKGNPGEVRLVSLHVQALVDAGVPARDVAVITPYNLQVDLLRQSLAHRHPELEIRSVDGFQGREKEAVVLSFVRSNRRGEVGFLAEDRRINVAVTRARRHVAVVCDSRTVGSHAFLRTLLDHIAQHGEVRTAFEYLDGLVPENYSHEGAQGPGRAGTKPAGPAAARKPVGRRRQAAVAARAAAGPVPGQPGSKRPGSEVQLQPGSRDPGRAESSAACLRAMLEEFAASERMQLEFPASLSARDRRLVHQAAEELGLRHGSAGEGQGRFVTVSKGAPAARVPPTPPAPPPRASPTPPAASGPPPGEPPLSPGEPPAPEQPDLKALHLERLRRASGRQERPAERAPPSSASGPRKGHDKKKKREKGPAALDLPAEDFDTLVSAAMKADNTCGFATCSASVATLGQLCPHCGRRYCLGHHLPEVHGCGEKARAHARQRLSREGVLYPGSGAQDRSLDPAKRAQLQRRLDKKLGELTSRRRSRREERGK</sequence>
<gene>
    <name evidence="35" type="ORF">J0S82_014548</name>
</gene>
<proteinExistence type="inferred from homology"/>
<dbReference type="CDD" id="cd18808">
    <property type="entry name" value="SF1_C_Upf1"/>
    <property type="match status" value="1"/>
</dbReference>
<evidence type="ECO:0000256" key="28">
    <source>
        <dbReference type="ARBA" id="ARBA00065318"/>
    </source>
</evidence>
<dbReference type="GO" id="GO:1990904">
    <property type="term" value="C:ribonucleoprotein complex"/>
    <property type="evidence" value="ECO:0007669"/>
    <property type="project" value="UniProtKB-KW"/>
</dbReference>
<evidence type="ECO:0000256" key="16">
    <source>
        <dbReference type="ARBA" id="ARBA00022884"/>
    </source>
</evidence>
<evidence type="ECO:0000256" key="31">
    <source>
        <dbReference type="PROSITE-ProRule" id="PRU00449"/>
    </source>
</evidence>
<keyword evidence="8" id="KW-0820">tRNA-binding</keyword>
<dbReference type="EMBL" id="JAGFMF010011432">
    <property type="protein sequence ID" value="KAG8522552.1"/>
    <property type="molecule type" value="Genomic_DNA"/>
</dbReference>
<dbReference type="SMART" id="SM00393">
    <property type="entry name" value="R3H"/>
    <property type="match status" value="1"/>
</dbReference>
<evidence type="ECO:0000256" key="23">
    <source>
        <dbReference type="ARBA" id="ARBA00023273"/>
    </source>
</evidence>
<dbReference type="EC" id="3.6.4.12" evidence="5"/>
<keyword evidence="10" id="KW-0547">Nucleotide-binding</keyword>
<evidence type="ECO:0000256" key="2">
    <source>
        <dbReference type="ARBA" id="ARBA00004489"/>
    </source>
</evidence>
<feature type="compositionally biased region" description="Low complexity" evidence="32">
    <location>
        <begin position="769"/>
        <end position="785"/>
    </location>
</feature>
<evidence type="ECO:0000256" key="24">
    <source>
        <dbReference type="ARBA" id="ARBA00023274"/>
    </source>
</evidence>
<evidence type="ECO:0000256" key="5">
    <source>
        <dbReference type="ARBA" id="ARBA00012551"/>
    </source>
</evidence>
<evidence type="ECO:0000256" key="10">
    <source>
        <dbReference type="ARBA" id="ARBA00022741"/>
    </source>
</evidence>
<evidence type="ECO:0000256" key="14">
    <source>
        <dbReference type="ARBA" id="ARBA00022833"/>
    </source>
</evidence>
<dbReference type="EC" id="3.6.4.13" evidence="6"/>
<evidence type="ECO:0000256" key="15">
    <source>
        <dbReference type="ARBA" id="ARBA00022840"/>
    </source>
</evidence>
<keyword evidence="9" id="KW-0479">Metal-binding</keyword>
<evidence type="ECO:0000256" key="26">
    <source>
        <dbReference type="ARBA" id="ARBA00049390"/>
    </source>
</evidence>
<dbReference type="GO" id="GO:0043139">
    <property type="term" value="F:5'-3' DNA helicase activity"/>
    <property type="evidence" value="ECO:0007669"/>
    <property type="project" value="TreeGrafter"/>
</dbReference>
<feature type="region of interest" description="Disordered" evidence="32">
    <location>
        <begin position="926"/>
        <end position="963"/>
    </location>
</feature>
<evidence type="ECO:0000256" key="6">
    <source>
        <dbReference type="ARBA" id="ARBA00012552"/>
    </source>
</evidence>
<feature type="domain" description="R3H" evidence="34">
    <location>
        <begin position="806"/>
        <end position="869"/>
    </location>
</feature>
<keyword evidence="22" id="KW-0539">Nucleus</keyword>
<dbReference type="Pfam" id="PF01428">
    <property type="entry name" value="zf-AN1"/>
    <property type="match status" value="1"/>
</dbReference>
<dbReference type="Pfam" id="PF13087">
    <property type="entry name" value="AAA_12"/>
    <property type="match status" value="1"/>
</dbReference>
<dbReference type="GO" id="GO:0008270">
    <property type="term" value="F:zinc ion binding"/>
    <property type="evidence" value="ECO:0007669"/>
    <property type="project" value="UniProtKB-KW"/>
</dbReference>
<dbReference type="FunFam" id="4.10.1110.10:FF:000002">
    <property type="entry name" value="Immunoglobulin mu DNA-binding protein 2"/>
    <property type="match status" value="1"/>
</dbReference>
<evidence type="ECO:0000256" key="18">
    <source>
        <dbReference type="ARBA" id="ARBA00023015"/>
    </source>
</evidence>
<dbReference type="SMART" id="SM00154">
    <property type="entry name" value="ZnF_AN1"/>
    <property type="match status" value="1"/>
</dbReference>
<reference evidence="35" key="1">
    <citation type="journal article" date="2021" name="Evol. Appl.">
        <title>The genome of the Pyrenean desman and the effects of bottlenecks and inbreeding on the genomic landscape of an endangered species.</title>
        <authorList>
            <person name="Escoda L."/>
            <person name="Castresana J."/>
        </authorList>
    </citation>
    <scope>NUCLEOTIDE SEQUENCE</scope>
    <source>
        <strain evidence="35">IBE-C5619</strain>
    </source>
</reference>
<dbReference type="SUPFAM" id="SSF82708">
    <property type="entry name" value="R3H domain"/>
    <property type="match status" value="1"/>
</dbReference>
<evidence type="ECO:0000313" key="35">
    <source>
        <dbReference type="EMBL" id="KAG8522552.1"/>
    </source>
</evidence>
<dbReference type="NCBIfam" id="TIGR00376">
    <property type="entry name" value="IGHMBP2 family helicase"/>
    <property type="match status" value="1"/>
</dbReference>
<dbReference type="OrthoDB" id="6513042at2759"/>
<dbReference type="InterPro" id="IPR027417">
    <property type="entry name" value="P-loop_NTPase"/>
</dbReference>
<dbReference type="Pfam" id="PF21138">
    <property type="entry name" value="SMUBP-2_HCS1_1B"/>
    <property type="match status" value="1"/>
</dbReference>
<dbReference type="GO" id="GO:0005634">
    <property type="term" value="C:nucleus"/>
    <property type="evidence" value="ECO:0007669"/>
    <property type="project" value="UniProtKB-SubCell"/>
</dbReference>
<keyword evidence="12" id="KW-0378">Hydrolase</keyword>
<dbReference type="InterPro" id="IPR000058">
    <property type="entry name" value="Znf_AN1"/>
</dbReference>
<dbReference type="Pfam" id="PF13086">
    <property type="entry name" value="AAA_11"/>
    <property type="match status" value="1"/>
</dbReference>
<dbReference type="GO" id="GO:0003677">
    <property type="term" value="F:DNA binding"/>
    <property type="evidence" value="ECO:0007669"/>
    <property type="project" value="UniProtKB-KW"/>
</dbReference>
<evidence type="ECO:0000256" key="17">
    <source>
        <dbReference type="ARBA" id="ARBA00022990"/>
    </source>
</evidence>
<dbReference type="GO" id="GO:0005737">
    <property type="term" value="C:cytoplasm"/>
    <property type="evidence" value="ECO:0007669"/>
    <property type="project" value="UniProtKB-SubCell"/>
</dbReference>
<dbReference type="Gene3D" id="3.30.1370.50">
    <property type="entry name" value="R3H-like domain"/>
    <property type="match status" value="1"/>
</dbReference>
<dbReference type="FunFam" id="2.40.30.270:FF:000001">
    <property type="entry name" value="Immunoglobulin mu DNA-binding protein 2"/>
    <property type="match status" value="1"/>
</dbReference>
<evidence type="ECO:0000256" key="30">
    <source>
        <dbReference type="ARBA" id="ARBA00082678"/>
    </source>
</evidence>
<dbReference type="InterPro" id="IPR001374">
    <property type="entry name" value="R3H_dom"/>
</dbReference>
<evidence type="ECO:0000256" key="19">
    <source>
        <dbReference type="ARBA" id="ARBA00023125"/>
    </source>
</evidence>
<dbReference type="AlphaFoldDB" id="A0A8J6AR89"/>
<feature type="region of interest" description="Disordered" evidence="32">
    <location>
        <begin position="25"/>
        <end position="75"/>
    </location>
</feature>
<dbReference type="Proteomes" id="UP000700334">
    <property type="component" value="Unassembled WGS sequence"/>
</dbReference>
<feature type="compositionally biased region" description="Basic residues" evidence="32">
    <location>
        <begin position="946"/>
        <end position="956"/>
    </location>
</feature>
<keyword evidence="23" id="KW-0966">Cell projection</keyword>
<evidence type="ECO:0000256" key="8">
    <source>
        <dbReference type="ARBA" id="ARBA00022555"/>
    </source>
</evidence>
<dbReference type="FunFam" id="3.40.50.300:FF:001171">
    <property type="entry name" value="DNA-binding protein SMUBP-2"/>
    <property type="match status" value="1"/>
</dbReference>
<comment type="similarity">
    <text evidence="4">Belongs to the DNA2/NAM7 helicase family.</text>
</comment>
<comment type="catalytic activity">
    <reaction evidence="26">
        <text>ATP + H2O = ADP + phosphate + H(+)</text>
        <dbReference type="Rhea" id="RHEA:13065"/>
        <dbReference type="ChEBI" id="CHEBI:15377"/>
        <dbReference type="ChEBI" id="CHEBI:15378"/>
        <dbReference type="ChEBI" id="CHEBI:30616"/>
        <dbReference type="ChEBI" id="CHEBI:43474"/>
        <dbReference type="ChEBI" id="CHEBI:456216"/>
        <dbReference type="EC" id="3.6.4.13"/>
    </reaction>
    <physiologicalReaction direction="left-to-right" evidence="26">
        <dbReference type="Rhea" id="RHEA:13066"/>
    </physiologicalReaction>
</comment>
<keyword evidence="13" id="KW-0347">Helicase</keyword>
<dbReference type="SUPFAM" id="SSF52540">
    <property type="entry name" value="P-loop containing nucleoside triphosphate hydrolases"/>
    <property type="match status" value="1"/>
</dbReference>
<dbReference type="GO" id="GO:0005524">
    <property type="term" value="F:ATP binding"/>
    <property type="evidence" value="ECO:0007669"/>
    <property type="project" value="UniProtKB-KW"/>
</dbReference>
<protein>
    <recommendedName>
        <fullName evidence="29">DNA-binding protein SMUBP-2</fullName>
        <ecNumber evidence="5">3.6.4.12</ecNumber>
        <ecNumber evidence="6">3.6.4.13</ecNumber>
    </recommendedName>
    <alternativeName>
        <fullName evidence="30">ATP-dependent helicase IGHMBP2</fullName>
    </alternativeName>
</protein>
<keyword evidence="21" id="KW-0804">Transcription</keyword>
<feature type="compositionally biased region" description="Basic and acidic residues" evidence="32">
    <location>
        <begin position="1045"/>
        <end position="1079"/>
    </location>
</feature>
<evidence type="ECO:0000256" key="25">
    <source>
        <dbReference type="ARBA" id="ARBA00048432"/>
    </source>
</evidence>
<feature type="region of interest" description="Disordered" evidence="32">
    <location>
        <begin position="738"/>
        <end position="807"/>
    </location>
</feature>
<dbReference type="SMART" id="SM00487">
    <property type="entry name" value="DEXDc"/>
    <property type="match status" value="1"/>
</dbReference>
<dbReference type="Pfam" id="PF01424">
    <property type="entry name" value="R3H"/>
    <property type="match status" value="1"/>
</dbReference>
<dbReference type="InterPro" id="IPR047187">
    <property type="entry name" value="SF1_C_Upf1"/>
</dbReference>
<dbReference type="GO" id="GO:0000049">
    <property type="term" value="F:tRNA binding"/>
    <property type="evidence" value="ECO:0007669"/>
    <property type="project" value="UniProtKB-KW"/>
</dbReference>
<evidence type="ECO:0000256" key="4">
    <source>
        <dbReference type="ARBA" id="ARBA00007913"/>
    </source>
</evidence>
<dbReference type="SMART" id="SM00382">
    <property type="entry name" value="AAA"/>
    <property type="match status" value="1"/>
</dbReference>
<keyword evidence="15" id="KW-0067">ATP-binding</keyword>
<dbReference type="InterPro" id="IPR048761">
    <property type="entry name" value="SMUBP-2_HCS1_1B"/>
</dbReference>
<dbReference type="InterPro" id="IPR003593">
    <property type="entry name" value="AAA+_ATPase"/>
</dbReference>
<keyword evidence="14" id="KW-0862">Zinc</keyword>
<dbReference type="Gene3D" id="2.40.30.270">
    <property type="match status" value="1"/>
</dbReference>
<dbReference type="InterPro" id="IPR036867">
    <property type="entry name" value="R3H_dom_sf"/>
</dbReference>
<dbReference type="InterPro" id="IPR004483">
    <property type="entry name" value="SMUBP-2/Hcs1-like"/>
</dbReference>
<dbReference type="Gene3D" id="3.40.50.300">
    <property type="entry name" value="P-loop containing nucleotide triphosphate hydrolases"/>
    <property type="match status" value="2"/>
</dbReference>
<keyword evidence="17" id="KW-0007">Acetylation</keyword>
<evidence type="ECO:0000256" key="22">
    <source>
        <dbReference type="ARBA" id="ARBA00023242"/>
    </source>
</evidence>
<dbReference type="FunFam" id="3.40.50.300:FF:001146">
    <property type="entry name" value="DNA-binding protein SMUBP-2 isoform X1"/>
    <property type="match status" value="1"/>
</dbReference>
<organism evidence="35 36">
    <name type="scientific">Galemys pyrenaicus</name>
    <name type="common">Iberian desman</name>
    <name type="synonym">Pyrenean desman</name>
    <dbReference type="NCBI Taxonomy" id="202257"/>
    <lineage>
        <taxon>Eukaryota</taxon>
        <taxon>Metazoa</taxon>
        <taxon>Chordata</taxon>
        <taxon>Craniata</taxon>
        <taxon>Vertebrata</taxon>
        <taxon>Euteleostomi</taxon>
        <taxon>Mammalia</taxon>
        <taxon>Eutheria</taxon>
        <taxon>Laurasiatheria</taxon>
        <taxon>Eulipotyphla</taxon>
        <taxon>Talpidae</taxon>
        <taxon>Galemys</taxon>
    </lineage>
</organism>
<evidence type="ECO:0000256" key="27">
    <source>
        <dbReference type="ARBA" id="ARBA00060343"/>
    </source>
</evidence>
<dbReference type="GO" id="GO:0030424">
    <property type="term" value="C:axon"/>
    <property type="evidence" value="ECO:0007669"/>
    <property type="project" value="UniProtKB-SubCell"/>
</dbReference>
<dbReference type="InterPro" id="IPR014001">
    <property type="entry name" value="Helicase_ATP-bd"/>
</dbReference>
<accession>A0A8J6AR89</accession>
<feature type="compositionally biased region" description="Pro residues" evidence="32">
    <location>
        <begin position="873"/>
        <end position="911"/>
    </location>
</feature>
<evidence type="ECO:0000256" key="21">
    <source>
        <dbReference type="ARBA" id="ARBA00023163"/>
    </source>
</evidence>
<dbReference type="PROSITE" id="PS51039">
    <property type="entry name" value="ZF_AN1"/>
    <property type="match status" value="1"/>
</dbReference>
<keyword evidence="18" id="KW-0805">Transcription regulation</keyword>
<dbReference type="InterPro" id="IPR041679">
    <property type="entry name" value="DNA2/NAM7-like_C"/>
</dbReference>
<evidence type="ECO:0000256" key="1">
    <source>
        <dbReference type="ARBA" id="ARBA00004123"/>
    </source>
</evidence>
<feature type="domain" description="AN1-type" evidence="33">
    <location>
        <begin position="977"/>
        <end position="1026"/>
    </location>
</feature>
<evidence type="ECO:0000256" key="3">
    <source>
        <dbReference type="ARBA" id="ARBA00004496"/>
    </source>
</evidence>
<evidence type="ECO:0000256" key="13">
    <source>
        <dbReference type="ARBA" id="ARBA00022806"/>
    </source>
</evidence>
<evidence type="ECO:0000256" key="7">
    <source>
        <dbReference type="ARBA" id="ARBA00022490"/>
    </source>
</evidence>
<evidence type="ECO:0000256" key="11">
    <source>
        <dbReference type="ARBA" id="ARBA00022771"/>
    </source>
</evidence>
<evidence type="ECO:0000256" key="20">
    <source>
        <dbReference type="ARBA" id="ARBA00023159"/>
    </source>
</evidence>
<name>A0A8J6AR89_GALPY</name>
<comment type="function">
    <text evidence="27">5' to 3' helicase that unwinds RNA and DNA duplexes in an ATP-dependent reaction. Specific to 5'-phosphorylated single-stranded guanine-rich sequences. May play a role in RNA metabolism, ribosome biogenesis or initiation of translation. May play a role in regulation of transcription. Interacts with tRNA-Tyr.</text>
</comment>
<feature type="region of interest" description="Disordered" evidence="32">
    <location>
        <begin position="1036"/>
        <end position="1079"/>
    </location>
</feature>
<dbReference type="PANTHER" id="PTHR43788:SF8">
    <property type="entry name" value="DNA-BINDING PROTEIN SMUBP-2"/>
    <property type="match status" value="1"/>
</dbReference>
<keyword evidence="24" id="KW-0687">Ribonucleoprotein</keyword>
<evidence type="ECO:0000256" key="9">
    <source>
        <dbReference type="ARBA" id="ARBA00022723"/>
    </source>
</evidence>
<dbReference type="PANTHER" id="PTHR43788">
    <property type="entry name" value="DNA2/NAM7 HELICASE FAMILY MEMBER"/>
    <property type="match status" value="1"/>
</dbReference>
<comment type="subunit">
    <text evidence="28">Homooligomer. Interacts with RUVBL1. Interacts with RUVBL2. Interacts with GTF3C1. Interacts with ABT1. Interacts with ribosomes.</text>
</comment>
<dbReference type="GO" id="GO:0003724">
    <property type="term" value="F:RNA helicase activity"/>
    <property type="evidence" value="ECO:0007669"/>
    <property type="project" value="UniProtKB-EC"/>
</dbReference>
<evidence type="ECO:0000256" key="29">
    <source>
        <dbReference type="ARBA" id="ARBA00074890"/>
    </source>
</evidence>
<comment type="caution">
    <text evidence="35">The sequence shown here is derived from an EMBL/GenBank/DDBJ whole genome shotgun (WGS) entry which is preliminary data.</text>
</comment>
<feature type="region of interest" description="Disordered" evidence="32">
    <location>
        <begin position="868"/>
        <end position="913"/>
    </location>
</feature>
<feature type="compositionally biased region" description="Basic and acidic residues" evidence="32">
    <location>
        <begin position="926"/>
        <end position="935"/>
    </location>
</feature>
<keyword evidence="36" id="KW-1185">Reference proteome</keyword>
<dbReference type="SUPFAM" id="SSF118310">
    <property type="entry name" value="AN1-like Zinc finger"/>
    <property type="match status" value="1"/>
</dbReference>